<feature type="region of interest" description="Disordered" evidence="1">
    <location>
        <begin position="484"/>
        <end position="512"/>
    </location>
</feature>
<feature type="region of interest" description="Disordered" evidence="1">
    <location>
        <begin position="555"/>
        <end position="592"/>
    </location>
</feature>
<dbReference type="Gene3D" id="1.10.287.1490">
    <property type="match status" value="1"/>
</dbReference>
<feature type="compositionally biased region" description="Basic and acidic residues" evidence="1">
    <location>
        <begin position="555"/>
        <end position="579"/>
    </location>
</feature>
<reference evidence="2 3" key="1">
    <citation type="journal article" date="2021" name="Nat. Commun.">
        <title>Genetic determinants of endophytism in the Arabidopsis root mycobiome.</title>
        <authorList>
            <person name="Mesny F."/>
            <person name="Miyauchi S."/>
            <person name="Thiergart T."/>
            <person name="Pickel B."/>
            <person name="Atanasova L."/>
            <person name="Karlsson M."/>
            <person name="Huettel B."/>
            <person name="Barry K.W."/>
            <person name="Haridas S."/>
            <person name="Chen C."/>
            <person name="Bauer D."/>
            <person name="Andreopoulos W."/>
            <person name="Pangilinan J."/>
            <person name="LaButti K."/>
            <person name="Riley R."/>
            <person name="Lipzen A."/>
            <person name="Clum A."/>
            <person name="Drula E."/>
            <person name="Henrissat B."/>
            <person name="Kohler A."/>
            <person name="Grigoriev I.V."/>
            <person name="Martin F.M."/>
            <person name="Hacquard S."/>
        </authorList>
    </citation>
    <scope>NUCLEOTIDE SEQUENCE [LARGE SCALE GENOMIC DNA]</scope>
    <source>
        <strain evidence="2 3">MPI-CAGE-CH-0241</strain>
    </source>
</reference>
<proteinExistence type="predicted"/>
<dbReference type="SUPFAM" id="SSF57997">
    <property type="entry name" value="Tropomyosin"/>
    <property type="match status" value="1"/>
</dbReference>
<dbReference type="Proteomes" id="UP000777438">
    <property type="component" value="Unassembled WGS sequence"/>
</dbReference>
<evidence type="ECO:0000313" key="3">
    <source>
        <dbReference type="Proteomes" id="UP000777438"/>
    </source>
</evidence>
<comment type="caution">
    <text evidence="2">The sequence shown here is derived from an EMBL/GenBank/DDBJ whole genome shotgun (WGS) entry which is preliminary data.</text>
</comment>
<dbReference type="AlphaFoldDB" id="A0A9P8WDS4"/>
<dbReference type="Gene3D" id="6.10.250.3110">
    <property type="match status" value="1"/>
</dbReference>
<name>A0A9P8WDS4_9HYPO</name>
<dbReference type="PANTHER" id="PTHR45615">
    <property type="entry name" value="MYOSIN HEAVY CHAIN, NON-MUSCLE"/>
    <property type="match status" value="1"/>
</dbReference>
<accession>A0A9P8WDS4</accession>
<dbReference type="PANTHER" id="PTHR45615:SF66">
    <property type="entry name" value="CARD DOMAIN-CONTAINING PROTEIN"/>
    <property type="match status" value="1"/>
</dbReference>
<evidence type="ECO:0000313" key="2">
    <source>
        <dbReference type="EMBL" id="KAH6896671.1"/>
    </source>
</evidence>
<sequence>MFVYQGQLKFHSWGQDETFVVVLPNGFARDGDTAYLFSQWTEDMQRRKKSNWFETVIVSGLTKNPSGGNDAFVLKGAYYTWQIETQDVYGKLNVKMLSPSNPSTTMTVERVWQSKGEQDTGNVRIWTGKFSWQDFSHDELVMFIAPDGLSDGKPILSIWQWTKDSKQKTKVGSFREGVQKAESGAGAGLYKFSWTSYYNITCTWNEKNETLAVHMKEGGLQQDVAQLNLFAKIERERPGHAHSFDAPLAAPQKAQLDVRLPQAQPSLKRLLNPLPFPGTLIETMEHTAAFLDQAGYLAKHAQDRYTALDVEYHVQLQLVEALRKENANLKDQIKTLNDALKVSNSKADELKKQLDAAKADAKNKEDELRKRIADLENHDIQDHQIVEDLRKQLKEALAKIAKLESELGALKVEKEALLAQIKALQGTVAALQAKQIELENALKVQKNLVDRLEKANDQLTKEKEALAKEKSALQKQLATVQDELSASQKELTKTKDELATSQREHKKTKAELDTTKTELATTKTELATTKTKLKKRDNDIERLNTDIKKVTVSRKEAQANERIAQDKLREAENKLREAEDGQADAEEKEQNAQTWANKLERLLSDNDISFDKIA</sequence>
<organism evidence="2 3">
    <name type="scientific">Thelonectria olida</name>
    <dbReference type="NCBI Taxonomy" id="1576542"/>
    <lineage>
        <taxon>Eukaryota</taxon>
        <taxon>Fungi</taxon>
        <taxon>Dikarya</taxon>
        <taxon>Ascomycota</taxon>
        <taxon>Pezizomycotina</taxon>
        <taxon>Sordariomycetes</taxon>
        <taxon>Hypocreomycetidae</taxon>
        <taxon>Hypocreales</taxon>
        <taxon>Nectriaceae</taxon>
        <taxon>Thelonectria</taxon>
    </lineage>
</organism>
<keyword evidence="3" id="KW-1185">Reference proteome</keyword>
<dbReference type="OrthoDB" id="4332097at2759"/>
<protein>
    <submittedName>
        <fullName evidence="2">Uncharacterized protein</fullName>
    </submittedName>
</protein>
<evidence type="ECO:0000256" key="1">
    <source>
        <dbReference type="SAM" id="MobiDB-lite"/>
    </source>
</evidence>
<dbReference type="EMBL" id="JAGPYM010000003">
    <property type="protein sequence ID" value="KAH6896671.1"/>
    <property type="molecule type" value="Genomic_DNA"/>
</dbReference>
<gene>
    <name evidence="2" type="ORF">B0T10DRAFT_583289</name>
</gene>